<dbReference type="EMBL" id="APND01000004">
    <property type="protein sequence ID" value="MES1930084.1"/>
    <property type="molecule type" value="Genomic_DNA"/>
</dbReference>
<evidence type="ECO:0000256" key="6">
    <source>
        <dbReference type="ARBA" id="ARBA00023136"/>
    </source>
</evidence>
<organism evidence="9 10">
    <name type="scientific">Salinisphaera dokdonensis CL-ES53</name>
    <dbReference type="NCBI Taxonomy" id="1304272"/>
    <lineage>
        <taxon>Bacteria</taxon>
        <taxon>Pseudomonadati</taxon>
        <taxon>Pseudomonadota</taxon>
        <taxon>Gammaproteobacteria</taxon>
        <taxon>Salinisphaerales</taxon>
        <taxon>Salinisphaeraceae</taxon>
        <taxon>Salinisphaera</taxon>
    </lineage>
</organism>
<name>A0ABV2B3T2_9GAMM</name>
<sequence length="135" mass="14635">MKFVRRTVDQEPSVNLTPLIDIVFLLLIFFMVSSRFIDERDLRLELPAAATAQPSVSEDALVVDVTGEGAYRVDGDTTESAALVASLRALRAQYPDRALRVRADGSAAHTAVVRALDSASQAGFERVEIATRSGN</sequence>
<keyword evidence="7" id="KW-0653">Protein transport</keyword>
<keyword evidence="5 8" id="KW-1133">Transmembrane helix</keyword>
<dbReference type="PANTHER" id="PTHR30558:SF3">
    <property type="entry name" value="BIOPOLYMER TRANSPORT PROTEIN EXBD-RELATED"/>
    <property type="match status" value="1"/>
</dbReference>
<reference evidence="9 10" key="1">
    <citation type="submission" date="2013-03" db="EMBL/GenBank/DDBJ databases">
        <title>Salinisphaera dokdonensis CL-ES53 Genome Sequencing.</title>
        <authorList>
            <person name="Li C."/>
            <person name="Lai Q."/>
            <person name="Shao Z."/>
        </authorList>
    </citation>
    <scope>NUCLEOTIDE SEQUENCE [LARGE SCALE GENOMIC DNA]</scope>
    <source>
        <strain evidence="9 10">CL-ES53</strain>
    </source>
</reference>
<evidence type="ECO:0000313" key="9">
    <source>
        <dbReference type="EMBL" id="MES1930084.1"/>
    </source>
</evidence>
<dbReference type="Proteomes" id="UP001460888">
    <property type="component" value="Unassembled WGS sequence"/>
</dbReference>
<evidence type="ECO:0000256" key="4">
    <source>
        <dbReference type="ARBA" id="ARBA00022692"/>
    </source>
</evidence>
<gene>
    <name evidence="9" type="ORF">SADO_12553</name>
</gene>
<keyword evidence="3" id="KW-1003">Cell membrane</keyword>
<dbReference type="PANTHER" id="PTHR30558">
    <property type="entry name" value="EXBD MEMBRANE COMPONENT OF PMF-DRIVEN MACROMOLECULE IMPORT SYSTEM"/>
    <property type="match status" value="1"/>
</dbReference>
<evidence type="ECO:0000256" key="3">
    <source>
        <dbReference type="ARBA" id="ARBA00022475"/>
    </source>
</evidence>
<dbReference type="Pfam" id="PF02472">
    <property type="entry name" value="ExbD"/>
    <property type="match status" value="1"/>
</dbReference>
<proteinExistence type="inferred from homology"/>
<keyword evidence="7" id="KW-0813">Transport</keyword>
<dbReference type="Gene3D" id="3.30.420.270">
    <property type="match status" value="1"/>
</dbReference>
<evidence type="ECO:0000256" key="1">
    <source>
        <dbReference type="ARBA" id="ARBA00004162"/>
    </source>
</evidence>
<evidence type="ECO:0000256" key="2">
    <source>
        <dbReference type="ARBA" id="ARBA00005811"/>
    </source>
</evidence>
<comment type="caution">
    <text evidence="9">The sequence shown here is derived from an EMBL/GenBank/DDBJ whole genome shotgun (WGS) entry which is preliminary data.</text>
</comment>
<evidence type="ECO:0000256" key="8">
    <source>
        <dbReference type="SAM" id="Phobius"/>
    </source>
</evidence>
<evidence type="ECO:0000256" key="7">
    <source>
        <dbReference type="RuleBase" id="RU003879"/>
    </source>
</evidence>
<comment type="similarity">
    <text evidence="2 7">Belongs to the ExbD/TolR family.</text>
</comment>
<evidence type="ECO:0000256" key="5">
    <source>
        <dbReference type="ARBA" id="ARBA00022989"/>
    </source>
</evidence>
<comment type="subcellular location">
    <subcellularLocation>
        <location evidence="1">Cell membrane</location>
        <topology evidence="1">Single-pass membrane protein</topology>
    </subcellularLocation>
    <subcellularLocation>
        <location evidence="7">Cell membrane</location>
        <topology evidence="7">Single-pass type II membrane protein</topology>
    </subcellularLocation>
</comment>
<protein>
    <submittedName>
        <fullName evidence="9">GTP cyclohydrolase I</fullName>
    </submittedName>
</protein>
<keyword evidence="4 7" id="KW-0812">Transmembrane</keyword>
<feature type="transmembrane region" description="Helical" evidence="8">
    <location>
        <begin position="16"/>
        <end position="37"/>
    </location>
</feature>
<keyword evidence="6 8" id="KW-0472">Membrane</keyword>
<dbReference type="InterPro" id="IPR003400">
    <property type="entry name" value="ExbD"/>
</dbReference>
<accession>A0ABV2B3T2</accession>
<dbReference type="RefSeq" id="WP_353111966.1">
    <property type="nucleotide sequence ID" value="NZ_APND01000004.1"/>
</dbReference>
<keyword evidence="10" id="KW-1185">Reference proteome</keyword>
<evidence type="ECO:0000313" key="10">
    <source>
        <dbReference type="Proteomes" id="UP001460888"/>
    </source>
</evidence>